<evidence type="ECO:0000313" key="8">
    <source>
        <dbReference type="EMBL" id="KNE19215.1"/>
    </source>
</evidence>
<dbReference type="Proteomes" id="UP000036780">
    <property type="component" value="Unassembled WGS sequence"/>
</dbReference>
<dbReference type="PATRIC" id="fig|1473.5.peg.911"/>
<evidence type="ECO:0000256" key="2">
    <source>
        <dbReference type="ARBA" id="ARBA00010817"/>
    </source>
</evidence>
<dbReference type="GO" id="GO:0032993">
    <property type="term" value="C:protein-DNA complex"/>
    <property type="evidence" value="ECO:0007669"/>
    <property type="project" value="TreeGrafter"/>
</dbReference>
<dbReference type="GO" id="GO:0006307">
    <property type="term" value="P:DNA alkylation repair"/>
    <property type="evidence" value="ECO:0007669"/>
    <property type="project" value="TreeGrafter"/>
</dbReference>
<reference evidence="9" key="1">
    <citation type="submission" date="2015-07" db="EMBL/GenBank/DDBJ databases">
        <title>Fjat-10053 dsm26.</title>
        <authorList>
            <person name="Liu B."/>
            <person name="Wang J."/>
            <person name="Zhu Y."/>
            <person name="Liu G."/>
            <person name="Chen Q."/>
            <person name="Chen Z."/>
            <person name="Lan J."/>
            <person name="Che J."/>
            <person name="Ge C."/>
            <person name="Shi H."/>
            <person name="Pan Z."/>
            <person name="Liu X."/>
        </authorList>
    </citation>
    <scope>NUCLEOTIDE SEQUENCE [LARGE SCALE GENOMIC DNA]</scope>
    <source>
        <strain evidence="9">DSM 26</strain>
    </source>
</reference>
<dbReference type="GO" id="GO:0008725">
    <property type="term" value="F:DNA-3-methyladenine glycosylase activity"/>
    <property type="evidence" value="ECO:0007669"/>
    <property type="project" value="TreeGrafter"/>
</dbReference>
<feature type="domain" description="HhH-GPD" evidence="7">
    <location>
        <begin position="132"/>
        <end position="297"/>
    </location>
</feature>
<comment type="caution">
    <text evidence="8">The sequence shown here is derived from an EMBL/GenBank/DDBJ whole genome shotgun (WGS) entry which is preliminary data.</text>
</comment>
<evidence type="ECO:0000256" key="1">
    <source>
        <dbReference type="ARBA" id="ARBA00000086"/>
    </source>
</evidence>
<dbReference type="AlphaFoldDB" id="A0A0L0QKR2"/>
<dbReference type="GO" id="GO:0032131">
    <property type="term" value="F:alkylated DNA binding"/>
    <property type="evidence" value="ECO:0007669"/>
    <property type="project" value="TreeGrafter"/>
</dbReference>
<dbReference type="GO" id="GO:0043916">
    <property type="term" value="F:DNA-7-methylguanine glycosylase activity"/>
    <property type="evidence" value="ECO:0007669"/>
    <property type="project" value="TreeGrafter"/>
</dbReference>
<dbReference type="Gene3D" id="3.30.310.20">
    <property type="entry name" value="DNA-3-methyladenine glycosylase AlkA, N-terminal domain"/>
    <property type="match status" value="1"/>
</dbReference>
<evidence type="ECO:0000256" key="6">
    <source>
        <dbReference type="ARBA" id="ARBA00023204"/>
    </source>
</evidence>
<dbReference type="InterPro" id="IPR051912">
    <property type="entry name" value="Alkylbase_DNA_Glycosylase/TA"/>
</dbReference>
<evidence type="ECO:0000256" key="4">
    <source>
        <dbReference type="ARBA" id="ARBA00022763"/>
    </source>
</evidence>
<dbReference type="PANTHER" id="PTHR43003">
    <property type="entry name" value="DNA-3-METHYLADENINE GLYCOSYLASE"/>
    <property type="match status" value="1"/>
</dbReference>
<protein>
    <recommendedName>
        <fullName evidence="3">DNA-3-methyladenine glycosylase II</fullName>
        <ecNumber evidence="3">3.2.2.21</ecNumber>
    </recommendedName>
</protein>
<dbReference type="GeneID" id="66872271"/>
<sequence>MLIKKSISYPKDFSFNMNLNYLKSTEDGLFHTDHKSVKRFIVIDENPFFLKVYEYSNELVIDIEDFNQKFNEITENKIILYVRDWLDLDTNLTTFYDIAKNDEYLQLPLSKFYGLRNIGIPDIFEAFVWAILGQQINLTFATTLKDRFIKKYGKKINYDNEDYWLFPTASIIASESIDELFKLGMSRRKCEYIKEIARAIDNQKVSKEKLLQLSNIDEAVNTLTEIKGIGPWTANYVLLRCVRYLDAFPINDVGLHNAIKLVGGLDKKPSINEIKKIASSWKGYESYATFFLWRLIY</sequence>
<keyword evidence="4" id="KW-0227">DNA damage</keyword>
<name>A0A0L0QKR2_VIRPA</name>
<dbReference type="InterPro" id="IPR003265">
    <property type="entry name" value="HhH-GPD_domain"/>
</dbReference>
<comment type="catalytic activity">
    <reaction evidence="1">
        <text>Hydrolysis of alkylated DNA, releasing 3-methyladenine, 3-methylguanine, 7-methylguanine and 7-methyladenine.</text>
        <dbReference type="EC" id="3.2.2.21"/>
    </reaction>
</comment>
<organism evidence="8 9">
    <name type="scientific">Virgibacillus pantothenticus</name>
    <dbReference type="NCBI Taxonomy" id="1473"/>
    <lineage>
        <taxon>Bacteria</taxon>
        <taxon>Bacillati</taxon>
        <taxon>Bacillota</taxon>
        <taxon>Bacilli</taxon>
        <taxon>Bacillales</taxon>
        <taxon>Bacillaceae</taxon>
        <taxon>Virgibacillus</taxon>
    </lineage>
</organism>
<dbReference type="EC" id="3.2.2.21" evidence="3"/>
<dbReference type="SMART" id="SM00478">
    <property type="entry name" value="ENDO3c"/>
    <property type="match status" value="1"/>
</dbReference>
<dbReference type="GO" id="GO:0006285">
    <property type="term" value="P:base-excision repair, AP site formation"/>
    <property type="evidence" value="ECO:0007669"/>
    <property type="project" value="TreeGrafter"/>
</dbReference>
<gene>
    <name evidence="8" type="ORF">AFK71_11810</name>
</gene>
<keyword evidence="9" id="KW-1185">Reference proteome</keyword>
<dbReference type="InterPro" id="IPR011257">
    <property type="entry name" value="DNA_glycosylase"/>
</dbReference>
<dbReference type="Gene3D" id="1.10.340.30">
    <property type="entry name" value="Hypothetical protein, domain 2"/>
    <property type="match status" value="1"/>
</dbReference>
<accession>A0A0L0QKR2</accession>
<evidence type="ECO:0000259" key="7">
    <source>
        <dbReference type="SMART" id="SM00478"/>
    </source>
</evidence>
<keyword evidence="5" id="KW-0378">Hydrolase</keyword>
<proteinExistence type="inferred from homology"/>
<dbReference type="GO" id="GO:0005737">
    <property type="term" value="C:cytoplasm"/>
    <property type="evidence" value="ECO:0007669"/>
    <property type="project" value="TreeGrafter"/>
</dbReference>
<dbReference type="CDD" id="cd00056">
    <property type="entry name" value="ENDO3c"/>
    <property type="match status" value="1"/>
</dbReference>
<evidence type="ECO:0000256" key="5">
    <source>
        <dbReference type="ARBA" id="ARBA00022801"/>
    </source>
</evidence>
<evidence type="ECO:0000313" key="9">
    <source>
        <dbReference type="Proteomes" id="UP000036780"/>
    </source>
</evidence>
<keyword evidence="6" id="KW-0234">DNA repair</keyword>
<dbReference type="OrthoDB" id="9785929at2"/>
<dbReference type="SUPFAM" id="SSF48150">
    <property type="entry name" value="DNA-glycosylase"/>
    <property type="match status" value="1"/>
</dbReference>
<dbReference type="Pfam" id="PF07934">
    <property type="entry name" value="OGG_N"/>
    <property type="match status" value="1"/>
</dbReference>
<dbReference type="FunFam" id="1.10.340.30:FF:000004">
    <property type="entry name" value="DNA-3-methyladenine glycosylase II"/>
    <property type="match status" value="1"/>
</dbReference>
<dbReference type="InterPro" id="IPR023170">
    <property type="entry name" value="HhH_base_excis_C"/>
</dbReference>
<dbReference type="RefSeq" id="WP_050351725.1">
    <property type="nucleotide sequence ID" value="NZ_CP073011.1"/>
</dbReference>
<dbReference type="GO" id="GO:0008534">
    <property type="term" value="F:oxidized purine nucleobase lesion DNA N-glycosylase activity"/>
    <property type="evidence" value="ECO:0007669"/>
    <property type="project" value="InterPro"/>
</dbReference>
<evidence type="ECO:0000256" key="3">
    <source>
        <dbReference type="ARBA" id="ARBA00012000"/>
    </source>
</evidence>
<dbReference type="InterPro" id="IPR012904">
    <property type="entry name" value="OGG_N"/>
</dbReference>
<comment type="similarity">
    <text evidence="2">Belongs to the alkylbase DNA glycosidase AlkA family.</text>
</comment>
<dbReference type="EMBL" id="LGTO01000007">
    <property type="protein sequence ID" value="KNE19215.1"/>
    <property type="molecule type" value="Genomic_DNA"/>
</dbReference>
<dbReference type="PANTHER" id="PTHR43003:SF12">
    <property type="entry name" value="DNA-3-METHYLADENINE GLYCOSYLASE"/>
    <property type="match status" value="1"/>
</dbReference>
<dbReference type="InterPro" id="IPR037046">
    <property type="entry name" value="AlkA_N_sf"/>
</dbReference>
<dbReference type="Pfam" id="PF00730">
    <property type="entry name" value="HhH-GPD"/>
    <property type="match status" value="1"/>
</dbReference>
<dbReference type="GO" id="GO:0006289">
    <property type="term" value="P:nucleotide-excision repair"/>
    <property type="evidence" value="ECO:0007669"/>
    <property type="project" value="InterPro"/>
</dbReference>
<dbReference type="Gene3D" id="1.10.1670.10">
    <property type="entry name" value="Helix-hairpin-Helix base-excision DNA repair enzymes (C-terminal)"/>
    <property type="match status" value="1"/>
</dbReference>